<reference evidence="2" key="3">
    <citation type="submission" date="2010-09" db="EMBL/GenBank/DDBJ databases">
        <title>Annotation of Gaeumannomyces graminis var. tritici R3-111a-1.</title>
        <authorList>
            <consortium name="The Broad Institute Genome Sequencing Platform"/>
            <person name="Ma L.-J."/>
            <person name="Dead R."/>
            <person name="Young S.K."/>
            <person name="Zeng Q."/>
            <person name="Gargeya S."/>
            <person name="Fitzgerald M."/>
            <person name="Haas B."/>
            <person name="Abouelleil A."/>
            <person name="Alvarado L."/>
            <person name="Arachchi H.M."/>
            <person name="Berlin A."/>
            <person name="Brown A."/>
            <person name="Chapman S.B."/>
            <person name="Chen Z."/>
            <person name="Dunbar C."/>
            <person name="Freedman E."/>
            <person name="Gearin G."/>
            <person name="Gellesch M."/>
            <person name="Goldberg J."/>
            <person name="Griggs A."/>
            <person name="Gujja S."/>
            <person name="Heiman D."/>
            <person name="Howarth C."/>
            <person name="Larson L."/>
            <person name="Lui A."/>
            <person name="MacDonald P.J.P."/>
            <person name="Mehta T."/>
            <person name="Montmayeur A."/>
            <person name="Murphy C."/>
            <person name="Neiman D."/>
            <person name="Pearson M."/>
            <person name="Priest M."/>
            <person name="Roberts A."/>
            <person name="Saif S."/>
            <person name="Shea T."/>
            <person name="Shenoy N."/>
            <person name="Sisk P."/>
            <person name="Stolte C."/>
            <person name="Sykes S."/>
            <person name="Yandava C."/>
            <person name="Wortman J."/>
            <person name="Nusbaum C."/>
            <person name="Birren B."/>
        </authorList>
    </citation>
    <scope>NUCLEOTIDE SEQUENCE</scope>
    <source>
        <strain evidence="2">R3-111a-1</strain>
    </source>
</reference>
<proteinExistence type="predicted"/>
<organism evidence="2">
    <name type="scientific">Gaeumannomyces tritici (strain R3-111a-1)</name>
    <name type="common">Wheat and barley take-all root rot fungus</name>
    <name type="synonym">Gaeumannomyces graminis var. tritici</name>
    <dbReference type="NCBI Taxonomy" id="644352"/>
    <lineage>
        <taxon>Eukaryota</taxon>
        <taxon>Fungi</taxon>
        <taxon>Dikarya</taxon>
        <taxon>Ascomycota</taxon>
        <taxon>Pezizomycotina</taxon>
        <taxon>Sordariomycetes</taxon>
        <taxon>Sordariomycetidae</taxon>
        <taxon>Magnaporthales</taxon>
        <taxon>Magnaporthaceae</taxon>
        <taxon>Gaeumannomyces</taxon>
    </lineage>
</organism>
<reference evidence="3" key="5">
    <citation type="submission" date="2018-04" db="UniProtKB">
        <authorList>
            <consortium name="EnsemblFungi"/>
        </authorList>
    </citation>
    <scope>IDENTIFICATION</scope>
    <source>
        <strain evidence="3">R3-111a-1</strain>
    </source>
</reference>
<dbReference type="EnsemblFungi" id="EJT70575">
    <property type="protein sequence ID" value="EJT70575"/>
    <property type="gene ID" value="GGTG_11598"/>
</dbReference>
<dbReference type="Proteomes" id="UP000006039">
    <property type="component" value="Unassembled WGS sequence"/>
</dbReference>
<dbReference type="GeneID" id="20352056"/>
<dbReference type="AlphaFoldDB" id="J3PDM5"/>
<gene>
    <name evidence="3" type="primary">20352056</name>
    <name evidence="2" type="ORF">GGTG_11598</name>
</gene>
<accession>J3PDM5</accession>
<sequence length="184" mass="19777">MCPRSVLYDSRPQVISFLIGFKGTGYRCPRADRVRLEGGHVSVEVVERLRGELGGPITHALDLAAPFLGNAPDAAPKPRWPVSRLPPLSNTLLGRRLQHANGGRPRSAKTRRARQKGGRGKAQALTAGFGEQAGGLCGWPTAILPYLGPEGIRDYRIGKKDPRGGLRAYEILLGRSLPALAALS</sequence>
<evidence type="ECO:0000313" key="2">
    <source>
        <dbReference type="EMBL" id="EJT70575.1"/>
    </source>
</evidence>
<keyword evidence="4" id="KW-1185">Reference proteome</keyword>
<evidence type="ECO:0000313" key="4">
    <source>
        <dbReference type="Proteomes" id="UP000006039"/>
    </source>
</evidence>
<dbReference type="HOGENOM" id="CLU_1468238_0_0_1"/>
<dbReference type="RefSeq" id="XP_009227753.1">
    <property type="nucleotide sequence ID" value="XM_009229489.1"/>
</dbReference>
<reference evidence="4" key="1">
    <citation type="submission" date="2010-07" db="EMBL/GenBank/DDBJ databases">
        <title>The genome sequence of Gaeumannomyces graminis var. tritici strain R3-111a-1.</title>
        <authorList>
            <consortium name="The Broad Institute Genome Sequencing Platform"/>
            <person name="Ma L.-J."/>
            <person name="Dead R."/>
            <person name="Young S."/>
            <person name="Zeng Q."/>
            <person name="Koehrsen M."/>
            <person name="Alvarado L."/>
            <person name="Berlin A."/>
            <person name="Chapman S.B."/>
            <person name="Chen Z."/>
            <person name="Freedman E."/>
            <person name="Gellesch M."/>
            <person name="Goldberg J."/>
            <person name="Griggs A."/>
            <person name="Gujja S."/>
            <person name="Heilman E.R."/>
            <person name="Heiman D."/>
            <person name="Hepburn T."/>
            <person name="Howarth C."/>
            <person name="Jen D."/>
            <person name="Larson L."/>
            <person name="Mehta T."/>
            <person name="Neiman D."/>
            <person name="Pearson M."/>
            <person name="Roberts A."/>
            <person name="Saif S."/>
            <person name="Shea T."/>
            <person name="Shenoy N."/>
            <person name="Sisk P."/>
            <person name="Stolte C."/>
            <person name="Sykes S."/>
            <person name="Walk T."/>
            <person name="White J."/>
            <person name="Yandava C."/>
            <person name="Haas B."/>
            <person name="Nusbaum C."/>
            <person name="Birren B."/>
        </authorList>
    </citation>
    <scope>NUCLEOTIDE SEQUENCE [LARGE SCALE GENOMIC DNA]</scope>
    <source>
        <strain evidence="4">R3-111a-1</strain>
    </source>
</reference>
<reference evidence="3" key="4">
    <citation type="journal article" date="2015" name="G3 (Bethesda)">
        <title>Genome sequences of three phytopathogenic species of the Magnaporthaceae family of fungi.</title>
        <authorList>
            <person name="Okagaki L.H."/>
            <person name="Nunes C.C."/>
            <person name="Sailsbery J."/>
            <person name="Clay B."/>
            <person name="Brown D."/>
            <person name="John T."/>
            <person name="Oh Y."/>
            <person name="Young N."/>
            <person name="Fitzgerald M."/>
            <person name="Haas B.J."/>
            <person name="Zeng Q."/>
            <person name="Young S."/>
            <person name="Adiconis X."/>
            <person name="Fan L."/>
            <person name="Levin J.Z."/>
            <person name="Mitchell T.K."/>
            <person name="Okubara P.A."/>
            <person name="Farman M.L."/>
            <person name="Kohn L.M."/>
            <person name="Birren B."/>
            <person name="Ma L.-J."/>
            <person name="Dean R.A."/>
        </authorList>
    </citation>
    <scope>NUCLEOTIDE SEQUENCE</scope>
    <source>
        <strain evidence="3">R3-111a-1</strain>
    </source>
</reference>
<dbReference type="VEuPathDB" id="FungiDB:GGTG_11598"/>
<name>J3PDM5_GAET3</name>
<feature type="region of interest" description="Disordered" evidence="1">
    <location>
        <begin position="99"/>
        <end position="123"/>
    </location>
</feature>
<evidence type="ECO:0000313" key="3">
    <source>
        <dbReference type="EnsemblFungi" id="EJT70575"/>
    </source>
</evidence>
<feature type="compositionally biased region" description="Basic residues" evidence="1">
    <location>
        <begin position="106"/>
        <end position="119"/>
    </location>
</feature>
<reference evidence="2" key="2">
    <citation type="submission" date="2010-07" db="EMBL/GenBank/DDBJ databases">
        <authorList>
            <consortium name="The Broad Institute Genome Sequencing Platform"/>
            <consortium name="Broad Institute Genome Sequencing Center for Infectious Disease"/>
            <person name="Ma L.-J."/>
            <person name="Dead R."/>
            <person name="Young S."/>
            <person name="Zeng Q."/>
            <person name="Koehrsen M."/>
            <person name="Alvarado L."/>
            <person name="Berlin A."/>
            <person name="Chapman S.B."/>
            <person name="Chen Z."/>
            <person name="Freedman E."/>
            <person name="Gellesch M."/>
            <person name="Goldberg J."/>
            <person name="Griggs A."/>
            <person name="Gujja S."/>
            <person name="Heilman E.R."/>
            <person name="Heiman D."/>
            <person name="Hepburn T."/>
            <person name="Howarth C."/>
            <person name="Jen D."/>
            <person name="Larson L."/>
            <person name="Mehta T."/>
            <person name="Neiman D."/>
            <person name="Pearson M."/>
            <person name="Roberts A."/>
            <person name="Saif S."/>
            <person name="Shea T."/>
            <person name="Shenoy N."/>
            <person name="Sisk P."/>
            <person name="Stolte C."/>
            <person name="Sykes S."/>
            <person name="Walk T."/>
            <person name="White J."/>
            <person name="Yandava C."/>
            <person name="Haas B."/>
            <person name="Nusbaum C."/>
            <person name="Birren B."/>
        </authorList>
    </citation>
    <scope>NUCLEOTIDE SEQUENCE</scope>
    <source>
        <strain evidence="2">R3-111a-1</strain>
    </source>
</reference>
<dbReference type="EMBL" id="GL385401">
    <property type="protein sequence ID" value="EJT70575.1"/>
    <property type="molecule type" value="Genomic_DNA"/>
</dbReference>
<protein>
    <submittedName>
        <fullName evidence="2 3">Uncharacterized protein</fullName>
    </submittedName>
</protein>
<evidence type="ECO:0000256" key="1">
    <source>
        <dbReference type="SAM" id="MobiDB-lite"/>
    </source>
</evidence>